<accession>A0A0A9AZA7</accession>
<dbReference type="AlphaFoldDB" id="A0A0A9AZA7"/>
<evidence type="ECO:0000313" key="1">
    <source>
        <dbReference type="EMBL" id="JAD54245.1"/>
    </source>
</evidence>
<proteinExistence type="predicted"/>
<name>A0A0A9AZA7_ARUDO</name>
<sequence>MLTLQKEWHQSLYKHIMDFFHLLWSFRMTNRG</sequence>
<organism evidence="1">
    <name type="scientific">Arundo donax</name>
    <name type="common">Giant reed</name>
    <name type="synonym">Donax arundinaceus</name>
    <dbReference type="NCBI Taxonomy" id="35708"/>
    <lineage>
        <taxon>Eukaryota</taxon>
        <taxon>Viridiplantae</taxon>
        <taxon>Streptophyta</taxon>
        <taxon>Embryophyta</taxon>
        <taxon>Tracheophyta</taxon>
        <taxon>Spermatophyta</taxon>
        <taxon>Magnoliopsida</taxon>
        <taxon>Liliopsida</taxon>
        <taxon>Poales</taxon>
        <taxon>Poaceae</taxon>
        <taxon>PACMAD clade</taxon>
        <taxon>Arundinoideae</taxon>
        <taxon>Arundineae</taxon>
        <taxon>Arundo</taxon>
    </lineage>
</organism>
<protein>
    <submittedName>
        <fullName evidence="1">Uncharacterized protein</fullName>
    </submittedName>
</protein>
<reference evidence="1" key="2">
    <citation type="journal article" date="2015" name="Data Brief">
        <title>Shoot transcriptome of the giant reed, Arundo donax.</title>
        <authorList>
            <person name="Barrero R.A."/>
            <person name="Guerrero F.D."/>
            <person name="Moolhuijzen P."/>
            <person name="Goolsby J.A."/>
            <person name="Tidwell J."/>
            <person name="Bellgard S.E."/>
            <person name="Bellgard M.I."/>
        </authorList>
    </citation>
    <scope>NUCLEOTIDE SEQUENCE</scope>
    <source>
        <tissue evidence="1">Shoot tissue taken approximately 20 cm above the soil surface</tissue>
    </source>
</reference>
<dbReference type="EMBL" id="GBRH01243650">
    <property type="protein sequence ID" value="JAD54245.1"/>
    <property type="molecule type" value="Transcribed_RNA"/>
</dbReference>
<reference evidence="1" key="1">
    <citation type="submission" date="2014-09" db="EMBL/GenBank/DDBJ databases">
        <authorList>
            <person name="Magalhaes I.L.F."/>
            <person name="Oliveira U."/>
            <person name="Santos F.R."/>
            <person name="Vidigal T.H.D.A."/>
            <person name="Brescovit A.D."/>
            <person name="Santos A.J."/>
        </authorList>
    </citation>
    <scope>NUCLEOTIDE SEQUENCE</scope>
    <source>
        <tissue evidence="1">Shoot tissue taken approximately 20 cm above the soil surface</tissue>
    </source>
</reference>